<dbReference type="SMART" id="SM00644">
    <property type="entry name" value="Ami_2"/>
    <property type="match status" value="1"/>
</dbReference>
<evidence type="ECO:0000259" key="5">
    <source>
        <dbReference type="SMART" id="SM00644"/>
    </source>
</evidence>
<dbReference type="CDD" id="cd06583">
    <property type="entry name" value="PGRP"/>
    <property type="match status" value="1"/>
</dbReference>
<evidence type="ECO:0000256" key="3">
    <source>
        <dbReference type="ARBA" id="ARBA00022801"/>
    </source>
</evidence>
<evidence type="ECO:0000256" key="4">
    <source>
        <dbReference type="ARBA" id="ARBA00023316"/>
    </source>
</evidence>
<dbReference type="EMBL" id="JBHXCV010000008">
    <property type="protein sequence ID" value="MFD6794516.1"/>
    <property type="molecule type" value="Genomic_DNA"/>
</dbReference>
<dbReference type="InterPro" id="IPR002502">
    <property type="entry name" value="Amidase_domain"/>
</dbReference>
<dbReference type="PANTHER" id="PTHR30417:SF1">
    <property type="entry name" value="N-ACETYLMURAMOYL-L-ALANINE AMIDASE AMID"/>
    <property type="match status" value="1"/>
</dbReference>
<dbReference type="Pfam" id="PF01510">
    <property type="entry name" value="Amidase_2"/>
    <property type="match status" value="1"/>
</dbReference>
<accession>A0ABW6G5S9</accession>
<evidence type="ECO:0000256" key="1">
    <source>
        <dbReference type="ARBA" id="ARBA00001561"/>
    </source>
</evidence>
<sequence length="256" mass="29296">MAKPPSPPYVPAKHTGGKQTRLDRIVLHSTVSDTKRGGARAIARYFQNPTYVSSAHYVVDPGEVIQTVWDHTIAWHDGTNVNSIGVEMCDRPRRVPGRWQGRQHKQMLDRTADLVRQLCLAYDIPMRKLTPAQIRAGEKGICGHADMRDAFPGSTSHWDPGHFPWRRFIRLVNRNGATTMSKGNALRAIREYWNSEWHKIKTVNGQVSLRDSILRTRELAWESWQNLGGRMREQSAQLDRIEKKLDQLNTKRAGDE</sequence>
<reference evidence="6 7" key="1">
    <citation type="submission" date="2024-09" db="EMBL/GenBank/DDBJ databases">
        <title>The Natural Products Discovery Center: Release of the First 8490 Sequenced Strains for Exploring Actinobacteria Biosynthetic Diversity.</title>
        <authorList>
            <person name="Kalkreuter E."/>
            <person name="Kautsar S.A."/>
            <person name="Yang D."/>
            <person name="Bader C.D."/>
            <person name="Teijaro C.N."/>
            <person name="Fluegel L."/>
            <person name="Davis C.M."/>
            <person name="Simpson J.R."/>
            <person name="Lauterbach L."/>
            <person name="Steele A.D."/>
            <person name="Gui C."/>
            <person name="Meng S."/>
            <person name="Li G."/>
            <person name="Viehrig K."/>
            <person name="Ye F."/>
            <person name="Su P."/>
            <person name="Kiefer A.F."/>
            <person name="Nichols A."/>
            <person name="Cepeda A.J."/>
            <person name="Yan W."/>
            <person name="Fan B."/>
            <person name="Jiang Y."/>
            <person name="Adhikari A."/>
            <person name="Zheng C.-J."/>
            <person name="Schuster L."/>
            <person name="Cowan T.M."/>
            <person name="Smanski M.J."/>
            <person name="Chevrette M.G."/>
            <person name="De Carvalho L.P.S."/>
            <person name="Shen B."/>
        </authorList>
    </citation>
    <scope>NUCLEOTIDE SEQUENCE [LARGE SCALE GENOMIC DNA]</scope>
    <source>
        <strain evidence="6 7">NPDC060353</strain>
    </source>
</reference>
<keyword evidence="3 6" id="KW-0378">Hydrolase</keyword>
<dbReference type="RefSeq" id="WP_258937469.1">
    <property type="nucleotide sequence ID" value="NZ_JANBBF010000011.1"/>
</dbReference>
<dbReference type="Gene3D" id="3.40.80.10">
    <property type="entry name" value="Peptidoglycan recognition protein-like"/>
    <property type="match status" value="1"/>
</dbReference>
<comment type="caution">
    <text evidence="6">The sequence shown here is derived from an EMBL/GenBank/DDBJ whole genome shotgun (WGS) entry which is preliminary data.</text>
</comment>
<protein>
    <recommendedName>
        <fullName evidence="2">N-acetylmuramoyl-L-alanine amidase</fullName>
        <ecNumber evidence="2">3.5.1.28</ecNumber>
    </recommendedName>
</protein>
<proteinExistence type="predicted"/>
<dbReference type="EC" id="3.5.1.28" evidence="2"/>
<keyword evidence="4" id="KW-0961">Cell wall biogenesis/degradation</keyword>
<feature type="domain" description="N-acetylmuramoyl-L-alanine amidase" evidence="5">
    <location>
        <begin position="10"/>
        <end position="161"/>
    </location>
</feature>
<dbReference type="SUPFAM" id="SSF55846">
    <property type="entry name" value="N-acetylmuramoyl-L-alanine amidase-like"/>
    <property type="match status" value="1"/>
</dbReference>
<organism evidence="6 7">
    <name type="scientific">Prauserella salsuginis</name>
    <dbReference type="NCBI Taxonomy" id="387889"/>
    <lineage>
        <taxon>Bacteria</taxon>
        <taxon>Bacillati</taxon>
        <taxon>Actinomycetota</taxon>
        <taxon>Actinomycetes</taxon>
        <taxon>Pseudonocardiales</taxon>
        <taxon>Pseudonocardiaceae</taxon>
        <taxon>Prauserella</taxon>
        <taxon>Prauserella salsuginis group</taxon>
    </lineage>
</organism>
<dbReference type="GO" id="GO:0008745">
    <property type="term" value="F:N-acetylmuramoyl-L-alanine amidase activity"/>
    <property type="evidence" value="ECO:0007669"/>
    <property type="project" value="UniProtKB-EC"/>
</dbReference>
<gene>
    <name evidence="6" type="ORF">ACFWGY_14340</name>
</gene>
<dbReference type="PANTHER" id="PTHR30417">
    <property type="entry name" value="N-ACETYLMURAMOYL-L-ALANINE AMIDASE AMID"/>
    <property type="match status" value="1"/>
</dbReference>
<dbReference type="InterPro" id="IPR051206">
    <property type="entry name" value="NAMLAA_amidase_2"/>
</dbReference>
<evidence type="ECO:0000313" key="7">
    <source>
        <dbReference type="Proteomes" id="UP001598673"/>
    </source>
</evidence>
<keyword evidence="7" id="KW-1185">Reference proteome</keyword>
<dbReference type="Proteomes" id="UP001598673">
    <property type="component" value="Unassembled WGS sequence"/>
</dbReference>
<comment type="catalytic activity">
    <reaction evidence="1">
        <text>Hydrolyzes the link between N-acetylmuramoyl residues and L-amino acid residues in certain cell-wall glycopeptides.</text>
        <dbReference type="EC" id="3.5.1.28"/>
    </reaction>
</comment>
<evidence type="ECO:0000313" key="6">
    <source>
        <dbReference type="EMBL" id="MFD6794516.1"/>
    </source>
</evidence>
<dbReference type="InterPro" id="IPR036505">
    <property type="entry name" value="Amidase/PGRP_sf"/>
</dbReference>
<name>A0ABW6G5S9_9PSEU</name>
<evidence type="ECO:0000256" key="2">
    <source>
        <dbReference type="ARBA" id="ARBA00011901"/>
    </source>
</evidence>